<name>A0ACB7V1Q6_DIOAL</name>
<gene>
    <name evidence="1" type="ORF">IHE45_12G048600</name>
</gene>
<evidence type="ECO:0000313" key="2">
    <source>
        <dbReference type="Proteomes" id="UP000827976"/>
    </source>
</evidence>
<evidence type="ECO:0000313" key="1">
    <source>
        <dbReference type="EMBL" id="KAH7667285.1"/>
    </source>
</evidence>
<dbReference type="EC" id="2.7.7.49" evidence="1"/>
<sequence length="266" mass="29576">MVVRKVLRSMGAKFNHVVTAVEESKDITKLTLDVLTGPLKAHEARLISQADHVEEKVLHVRGEAPTSVRESKRAPQRGRGRSSFKGAGYGRGRARGAEHKLQIGEQRRFRSDVQCHLCKKYGHIKANCWFKEKPADKGASLVVEKKEKETSNLFLAHSEGETSASSFILHSNSEKNDVNMVWIIDSGCLNHMTGVKEMFETLDESLKHSVRLGDDKEISVIGQGTIAIKAGDCRMKLLHNVQYVPGLAYNFLGVGQLLDDNNLVVF</sequence>
<keyword evidence="1" id="KW-0548">Nucleotidyltransferase</keyword>
<organism evidence="1 2">
    <name type="scientific">Dioscorea alata</name>
    <name type="common">Purple yam</name>
    <dbReference type="NCBI Taxonomy" id="55571"/>
    <lineage>
        <taxon>Eukaryota</taxon>
        <taxon>Viridiplantae</taxon>
        <taxon>Streptophyta</taxon>
        <taxon>Embryophyta</taxon>
        <taxon>Tracheophyta</taxon>
        <taxon>Spermatophyta</taxon>
        <taxon>Magnoliopsida</taxon>
        <taxon>Liliopsida</taxon>
        <taxon>Dioscoreales</taxon>
        <taxon>Dioscoreaceae</taxon>
        <taxon>Dioscorea</taxon>
    </lineage>
</organism>
<keyword evidence="1" id="KW-0808">Transferase</keyword>
<keyword evidence="2" id="KW-1185">Reference proteome</keyword>
<proteinExistence type="predicted"/>
<accession>A0ACB7V1Q6</accession>
<comment type="caution">
    <text evidence="1">The sequence shown here is derived from an EMBL/GenBank/DDBJ whole genome shotgun (WGS) entry which is preliminary data.</text>
</comment>
<keyword evidence="1" id="KW-0695">RNA-directed DNA polymerase</keyword>
<dbReference type="Proteomes" id="UP000827976">
    <property type="component" value="Chromosome 12"/>
</dbReference>
<reference evidence="2" key="1">
    <citation type="journal article" date="2022" name="Nat. Commun.">
        <title>Chromosome evolution and the genetic basis of agronomically important traits in greater yam.</title>
        <authorList>
            <person name="Bredeson J.V."/>
            <person name="Lyons J.B."/>
            <person name="Oniyinde I.O."/>
            <person name="Okereke N.R."/>
            <person name="Kolade O."/>
            <person name="Nnabue I."/>
            <person name="Nwadili C.O."/>
            <person name="Hribova E."/>
            <person name="Parker M."/>
            <person name="Nwogha J."/>
            <person name="Shu S."/>
            <person name="Carlson J."/>
            <person name="Kariba R."/>
            <person name="Muthemba S."/>
            <person name="Knop K."/>
            <person name="Barton G.J."/>
            <person name="Sherwood A.V."/>
            <person name="Lopez-Montes A."/>
            <person name="Asiedu R."/>
            <person name="Jamnadass R."/>
            <person name="Muchugi A."/>
            <person name="Goodstein D."/>
            <person name="Egesi C.N."/>
            <person name="Featherston J."/>
            <person name="Asfaw A."/>
            <person name="Simpson G.G."/>
            <person name="Dolezel J."/>
            <person name="Hendre P.S."/>
            <person name="Van Deynze A."/>
            <person name="Kumar P.L."/>
            <person name="Obidiegwu J.E."/>
            <person name="Bhattacharjee R."/>
            <person name="Rokhsar D.S."/>
        </authorList>
    </citation>
    <scope>NUCLEOTIDE SEQUENCE [LARGE SCALE GENOMIC DNA]</scope>
    <source>
        <strain evidence="2">cv. TDa95/00328</strain>
    </source>
</reference>
<protein>
    <submittedName>
        <fullName evidence="1">RNA-directed DNA polymerase protein</fullName>
        <ecNumber evidence="1">2.7.7.49</ecNumber>
    </submittedName>
</protein>
<dbReference type="EMBL" id="CM037022">
    <property type="protein sequence ID" value="KAH7667285.1"/>
    <property type="molecule type" value="Genomic_DNA"/>
</dbReference>